<dbReference type="PANTHER" id="PTHR43649:SF33">
    <property type="entry name" value="POLYGALACTURONAN_RHAMNOGALACTURONAN-BINDING PROTEIN YTCQ"/>
    <property type="match status" value="1"/>
</dbReference>
<keyword evidence="9" id="KW-1185">Reference proteome</keyword>
<comment type="caution">
    <text evidence="8">The sequence shown here is derived from an EMBL/GenBank/DDBJ whole genome shotgun (WGS) entry which is preliminary data.</text>
</comment>
<keyword evidence="4" id="KW-0564">Palmitate</keyword>
<dbReference type="Pfam" id="PF01547">
    <property type="entry name" value="SBP_bac_1"/>
    <property type="match status" value="1"/>
</dbReference>
<evidence type="ECO:0000256" key="5">
    <source>
        <dbReference type="ARBA" id="ARBA00023288"/>
    </source>
</evidence>
<feature type="compositionally biased region" description="Polar residues" evidence="6">
    <location>
        <begin position="27"/>
        <end position="37"/>
    </location>
</feature>
<accession>A0A916YMA7</accession>
<dbReference type="InterPro" id="IPR006059">
    <property type="entry name" value="SBP"/>
</dbReference>
<evidence type="ECO:0000256" key="2">
    <source>
        <dbReference type="ARBA" id="ARBA00022729"/>
    </source>
</evidence>
<evidence type="ECO:0000256" key="7">
    <source>
        <dbReference type="SAM" id="SignalP"/>
    </source>
</evidence>
<evidence type="ECO:0000256" key="4">
    <source>
        <dbReference type="ARBA" id="ARBA00023139"/>
    </source>
</evidence>
<dbReference type="CDD" id="cd13580">
    <property type="entry name" value="PBP2_AlgQ_like_1"/>
    <property type="match status" value="1"/>
</dbReference>
<evidence type="ECO:0000313" key="9">
    <source>
        <dbReference type="Proteomes" id="UP000612456"/>
    </source>
</evidence>
<feature type="chain" id="PRO_5038126503" evidence="7">
    <location>
        <begin position="25"/>
        <end position="569"/>
    </location>
</feature>
<evidence type="ECO:0000256" key="6">
    <source>
        <dbReference type="SAM" id="MobiDB-lite"/>
    </source>
</evidence>
<reference evidence="8" key="1">
    <citation type="journal article" date="2014" name="Int. J. Syst. Evol. Microbiol.">
        <title>Complete genome sequence of Corynebacterium casei LMG S-19264T (=DSM 44701T), isolated from a smear-ripened cheese.</title>
        <authorList>
            <consortium name="US DOE Joint Genome Institute (JGI-PGF)"/>
            <person name="Walter F."/>
            <person name="Albersmeier A."/>
            <person name="Kalinowski J."/>
            <person name="Ruckert C."/>
        </authorList>
    </citation>
    <scope>NUCLEOTIDE SEQUENCE</scope>
    <source>
        <strain evidence="8">CGMCC 1.15178</strain>
    </source>
</reference>
<feature type="region of interest" description="Disordered" evidence="6">
    <location>
        <begin position="27"/>
        <end position="69"/>
    </location>
</feature>
<dbReference type="SUPFAM" id="SSF53850">
    <property type="entry name" value="Periplasmic binding protein-like II"/>
    <property type="match status" value="1"/>
</dbReference>
<dbReference type="RefSeq" id="WP_188989057.1">
    <property type="nucleotide sequence ID" value="NZ_BMHP01000001.1"/>
</dbReference>
<gene>
    <name evidence="8" type="primary">lipO</name>
    <name evidence="8" type="ORF">GCM10010911_06490</name>
</gene>
<organism evidence="8 9">
    <name type="scientific">Paenibacillus nasutitermitis</name>
    <dbReference type="NCBI Taxonomy" id="1652958"/>
    <lineage>
        <taxon>Bacteria</taxon>
        <taxon>Bacillati</taxon>
        <taxon>Bacillota</taxon>
        <taxon>Bacilli</taxon>
        <taxon>Bacillales</taxon>
        <taxon>Paenibacillaceae</taxon>
        <taxon>Paenibacillus</taxon>
    </lineage>
</organism>
<dbReference type="EMBL" id="BMHP01000001">
    <property type="protein sequence ID" value="GGD51640.1"/>
    <property type="molecule type" value="Genomic_DNA"/>
</dbReference>
<dbReference type="Gene3D" id="3.40.190.10">
    <property type="entry name" value="Periplasmic binding protein-like II"/>
    <property type="match status" value="3"/>
</dbReference>
<keyword evidence="5 8" id="KW-0449">Lipoprotein</keyword>
<reference evidence="8" key="2">
    <citation type="submission" date="2020-09" db="EMBL/GenBank/DDBJ databases">
        <authorList>
            <person name="Sun Q."/>
            <person name="Zhou Y."/>
        </authorList>
    </citation>
    <scope>NUCLEOTIDE SEQUENCE</scope>
    <source>
        <strain evidence="8">CGMCC 1.15178</strain>
    </source>
</reference>
<proteinExistence type="predicted"/>
<evidence type="ECO:0000313" key="8">
    <source>
        <dbReference type="EMBL" id="GGD51640.1"/>
    </source>
</evidence>
<sequence length="569" mass="62224">MMRLRNQIGLIVLLCLMLGLTACGDSNTKNSSKQTNGAANAQENAAEKDGKDAEGSAAPLNTDPLGAYDPPVEITAVRSMASTMKFENGDSIGSNGWTKLYEKELGIKLKYLWVTDNSQYEQKLNVMMASGQLPDILSVPAVQMKQMYDAGLLEDISGALDTYGSERTKELLNKDGGVALDSATFKGQLVGLPMNPGSVDSAPLLWVRADWLKKLNLEEPKTIDDVYVVAEAFVKNDPDGNGKNDTYGLGVAKEFYGAFAGLDGFFNGFHTYPGIWVEDASGELVYGSVQPQMKTALTKLQEMYKKGVIDQEFGVKNGDQLIQDVNAGKMGIFYGGHYMPLLFQEGKNNNADMDLRPIQLPSADGEIAKPQTTFSVPEYYVVRKGAEHPEAVVKLMNAFYEPWSRDKYPVAEISQNGDVEKWQYALVKGSNPTQNLDNYNKIKSALDKNDESVLDQTTGQPYIYGEIKKLQSGDNSGWGYGMVFGPGGSQSLLNAYNDSKGFQPTAFISGPTEAMTKKQATLSKMELETFTKIVMGSAPVDSFDEFVASWKKLGGDEITNEVAKWKASK</sequence>
<dbReference type="PANTHER" id="PTHR43649">
    <property type="entry name" value="ARABINOSE-BINDING PROTEIN-RELATED"/>
    <property type="match status" value="1"/>
</dbReference>
<keyword evidence="2 7" id="KW-0732">Signal</keyword>
<evidence type="ECO:0000256" key="3">
    <source>
        <dbReference type="ARBA" id="ARBA00023136"/>
    </source>
</evidence>
<feature type="compositionally biased region" description="Basic and acidic residues" evidence="6">
    <location>
        <begin position="45"/>
        <end position="54"/>
    </location>
</feature>
<dbReference type="PROSITE" id="PS51257">
    <property type="entry name" value="PROKAR_LIPOPROTEIN"/>
    <property type="match status" value="1"/>
</dbReference>
<protein>
    <submittedName>
        <fullName evidence="8">Lipoprotein LipO</fullName>
    </submittedName>
</protein>
<dbReference type="Proteomes" id="UP000612456">
    <property type="component" value="Unassembled WGS sequence"/>
</dbReference>
<dbReference type="AlphaFoldDB" id="A0A916YMA7"/>
<evidence type="ECO:0000256" key="1">
    <source>
        <dbReference type="ARBA" id="ARBA00022475"/>
    </source>
</evidence>
<keyword evidence="1" id="KW-1003">Cell membrane</keyword>
<dbReference type="InterPro" id="IPR050490">
    <property type="entry name" value="Bact_solute-bd_prot1"/>
</dbReference>
<name>A0A916YMA7_9BACL</name>
<keyword evidence="3" id="KW-0472">Membrane</keyword>
<feature type="signal peptide" evidence="7">
    <location>
        <begin position="1"/>
        <end position="24"/>
    </location>
</feature>